<sequence length="53" mass="5608">MIRIKIGHLTLSADLFQSGDVIITLRTEDGTPVAAANSKTLIAAIEALEKTAE</sequence>
<accession>A0A2J1DZZ5</accession>
<dbReference type="Proteomes" id="UP000233649">
    <property type="component" value="Unassembled WGS sequence"/>
</dbReference>
<name>A0A2J1DZZ5_9CHLR</name>
<organism evidence="1 2">
    <name type="scientific">Dehalococcoides mccartyi</name>
    <dbReference type="NCBI Taxonomy" id="61435"/>
    <lineage>
        <taxon>Bacteria</taxon>
        <taxon>Bacillati</taxon>
        <taxon>Chloroflexota</taxon>
        <taxon>Dehalococcoidia</taxon>
        <taxon>Dehalococcoidales</taxon>
        <taxon>Dehalococcoidaceae</taxon>
        <taxon>Dehalococcoides</taxon>
    </lineage>
</organism>
<evidence type="ECO:0000313" key="2">
    <source>
        <dbReference type="Proteomes" id="UP000233649"/>
    </source>
</evidence>
<reference evidence="1 2" key="1">
    <citation type="journal article" date="2017" name="FEMS Microbiol. Ecol.">
        <title>Reconstructed genomes of novel Dehalococcoides mccartyi strains from 1,2,3,4-tetrachlorodibenzo-p-dioxin-dechlorinating enrichment cultures reveal divergent reductive dehalogenase gene profiles.</title>
        <authorList>
            <person name="Dam H.T."/>
            <person name="Vollmers J."/>
            <person name="Kaster A.K."/>
            <person name="Haggblom M.M."/>
        </authorList>
    </citation>
    <scope>NUCLEOTIDE SEQUENCE [LARGE SCALE GENOMIC DNA]</scope>
    <source>
        <strain evidence="1 2">H1-3-2.001</strain>
    </source>
</reference>
<proteinExistence type="predicted"/>
<protein>
    <submittedName>
        <fullName evidence="1">Uncharacterized protein</fullName>
    </submittedName>
</protein>
<comment type="caution">
    <text evidence="1">The sequence shown here is derived from an EMBL/GenBank/DDBJ whole genome shotgun (WGS) entry which is preliminary data.</text>
</comment>
<dbReference type="EMBL" id="PHFD01000087">
    <property type="protein sequence ID" value="PKH47731.1"/>
    <property type="molecule type" value="Genomic_DNA"/>
</dbReference>
<gene>
    <name evidence="1" type="ORF">CVH13_00280</name>
</gene>
<evidence type="ECO:0000313" key="1">
    <source>
        <dbReference type="EMBL" id="PKH47731.1"/>
    </source>
</evidence>
<dbReference type="AlphaFoldDB" id="A0A2J1DZZ5"/>